<dbReference type="Proteomes" id="UP001208651">
    <property type="component" value="Unassembled WGS sequence"/>
</dbReference>
<accession>A0AAW5RRT1</accession>
<gene>
    <name evidence="1" type="ORF">LZT28_15225</name>
</gene>
<sequence>MATTTVTPTATAWVLVSAAGSGTLENQTNQIVLYRTDAALPDPSVTVGHHLGRGQREAWSFDPPQNLYARMALSGSGELVVTEG</sequence>
<organism evidence="1 2">
    <name type="scientific">Aeromonas media</name>
    <dbReference type="NCBI Taxonomy" id="651"/>
    <lineage>
        <taxon>Bacteria</taxon>
        <taxon>Pseudomonadati</taxon>
        <taxon>Pseudomonadota</taxon>
        <taxon>Gammaproteobacteria</taxon>
        <taxon>Aeromonadales</taxon>
        <taxon>Aeromonadaceae</taxon>
        <taxon>Aeromonas</taxon>
    </lineage>
</organism>
<evidence type="ECO:0000313" key="1">
    <source>
        <dbReference type="EMBL" id="MCV3289585.1"/>
    </source>
</evidence>
<proteinExistence type="predicted"/>
<dbReference type="EMBL" id="JAJVCY010000030">
    <property type="protein sequence ID" value="MCV3289585.1"/>
    <property type="molecule type" value="Genomic_DNA"/>
</dbReference>
<evidence type="ECO:0000313" key="2">
    <source>
        <dbReference type="Proteomes" id="UP001208651"/>
    </source>
</evidence>
<reference evidence="1" key="1">
    <citation type="submission" date="2022-01" db="EMBL/GenBank/DDBJ databases">
        <title>Comparison of Fish pathogen Aeromonas spp.</title>
        <authorList>
            <person name="Dubey S."/>
            <person name="Sorum H."/>
            <person name="Munangandu H.M."/>
        </authorList>
    </citation>
    <scope>NUCLEOTIDE SEQUENCE</scope>
    <source>
        <strain evidence="1">SD/21-15</strain>
    </source>
</reference>
<dbReference type="RefSeq" id="WP_223954562.1">
    <property type="nucleotide sequence ID" value="NZ_JAJVCY010000030.1"/>
</dbReference>
<dbReference type="AlphaFoldDB" id="A0AAW5RRT1"/>
<protein>
    <submittedName>
        <fullName evidence="1">Uncharacterized protein</fullName>
    </submittedName>
</protein>
<name>A0AAW5RRT1_AERME</name>
<comment type="caution">
    <text evidence="1">The sequence shown here is derived from an EMBL/GenBank/DDBJ whole genome shotgun (WGS) entry which is preliminary data.</text>
</comment>